<dbReference type="RefSeq" id="WP_149879676.1">
    <property type="nucleotide sequence ID" value="NZ_CANTVY010000077.1"/>
</dbReference>
<dbReference type="EMBL" id="WNCL01000055">
    <property type="protein sequence ID" value="MTU44243.1"/>
    <property type="molecule type" value="Genomic_DNA"/>
</dbReference>
<gene>
    <name evidence="1" type="ORF">GMD42_11655</name>
</gene>
<protein>
    <submittedName>
        <fullName evidence="1">Uncharacterized protein</fullName>
    </submittedName>
</protein>
<dbReference type="AlphaFoldDB" id="A0A6I3S3U9"/>
<comment type="caution">
    <text evidence="1">The sequence shown here is derived from an EMBL/GenBank/DDBJ whole genome shotgun (WGS) entry which is preliminary data.</text>
</comment>
<proteinExistence type="predicted"/>
<organism evidence="1 2">
    <name type="scientific">Parasutterella excrementihominis</name>
    <dbReference type="NCBI Taxonomy" id="487175"/>
    <lineage>
        <taxon>Bacteria</taxon>
        <taxon>Pseudomonadati</taxon>
        <taxon>Pseudomonadota</taxon>
        <taxon>Betaproteobacteria</taxon>
        <taxon>Burkholderiales</taxon>
        <taxon>Sutterellaceae</taxon>
        <taxon>Parasutterella</taxon>
    </lineage>
</organism>
<reference evidence="1 2" key="1">
    <citation type="journal article" date="2019" name="Nat. Med.">
        <title>A library of human gut bacterial isolates paired with longitudinal multiomics data enables mechanistic microbiome research.</title>
        <authorList>
            <person name="Poyet M."/>
            <person name="Groussin M."/>
            <person name="Gibbons S.M."/>
            <person name="Avila-Pacheco J."/>
            <person name="Jiang X."/>
            <person name="Kearney S.M."/>
            <person name="Perrotta A.R."/>
            <person name="Berdy B."/>
            <person name="Zhao S."/>
            <person name="Lieberman T.D."/>
            <person name="Swanson P.K."/>
            <person name="Smith M."/>
            <person name="Roesemann S."/>
            <person name="Alexander J.E."/>
            <person name="Rich S.A."/>
            <person name="Livny J."/>
            <person name="Vlamakis H."/>
            <person name="Clish C."/>
            <person name="Bullock K."/>
            <person name="Deik A."/>
            <person name="Scott J."/>
            <person name="Pierce K.A."/>
            <person name="Xavier R.J."/>
            <person name="Alm E.J."/>
        </authorList>
    </citation>
    <scope>NUCLEOTIDE SEQUENCE [LARGE SCALE GENOMIC DNA]</scope>
    <source>
        <strain evidence="1 2">BIOML-A2</strain>
    </source>
</reference>
<evidence type="ECO:0000313" key="1">
    <source>
        <dbReference type="EMBL" id="MTU44243.1"/>
    </source>
</evidence>
<evidence type="ECO:0000313" key="2">
    <source>
        <dbReference type="Proteomes" id="UP000462362"/>
    </source>
</evidence>
<accession>A0A6I3S3U9</accession>
<dbReference type="Proteomes" id="UP000462362">
    <property type="component" value="Unassembled WGS sequence"/>
</dbReference>
<sequence length="209" mass="24136">MDFKTVKPEELCDPILIGYITKLLKNEGAFPEIFASAYENRNANNLVFSVPSDLSITGSRIDVIADRAHLLKEPPYRPHKWNAWPEVIPPRLDTEPAINGETRECDYWLVRLKNGSYRTGKITKDKYWVRFENQIAAYREFSPRPAEAVLENQTELDPGGWNAYPKFKPDSEEVYEVMLKGGLQRSAGWKKGNWTFYSEEITAFKKIND</sequence>
<name>A0A6I3S3U9_9BURK</name>